<dbReference type="Proteomes" id="UP000664480">
    <property type="component" value="Unassembled WGS sequence"/>
</dbReference>
<dbReference type="SUPFAM" id="SSF53254">
    <property type="entry name" value="Phosphoglycerate mutase-like"/>
    <property type="match status" value="1"/>
</dbReference>
<dbReference type="PANTHER" id="PTHR47623:SF1">
    <property type="entry name" value="OS09G0287300 PROTEIN"/>
    <property type="match status" value="1"/>
</dbReference>
<dbReference type="PANTHER" id="PTHR47623">
    <property type="entry name" value="OS09G0287300 PROTEIN"/>
    <property type="match status" value="1"/>
</dbReference>
<accession>A0ABS3CHZ9</accession>
<sequence length="163" mass="18728">MKKIILVRHGKSAWDKPFLADHKRPLAERGLRDVPVMASRLKARGINPDLFLSSSAERAIKTAELTAATFGYPKNEIISDDHLYHASPEKILKIIHHLKDRYETILVFGHNPGFNELIELLGGSIDNLPTSAHYGFKFDTDHWSEISNENSKFWFYDFPKRKL</sequence>
<evidence type="ECO:0000313" key="2">
    <source>
        <dbReference type="Proteomes" id="UP000664480"/>
    </source>
</evidence>
<gene>
    <name evidence="1" type="ORF">J0A69_07465</name>
</gene>
<dbReference type="RefSeq" id="WP_206585945.1">
    <property type="nucleotide sequence ID" value="NZ_JAFKCU010000002.1"/>
</dbReference>
<reference evidence="1 2" key="1">
    <citation type="submission" date="2021-03" db="EMBL/GenBank/DDBJ databases">
        <title>novel species isolated from a fishpond in China.</title>
        <authorList>
            <person name="Lu H."/>
            <person name="Cai Z."/>
        </authorList>
    </citation>
    <scope>NUCLEOTIDE SEQUENCE [LARGE SCALE GENOMIC DNA]</scope>
    <source>
        <strain evidence="1 2">YJ13C</strain>
    </source>
</reference>
<keyword evidence="2" id="KW-1185">Reference proteome</keyword>
<protein>
    <submittedName>
        <fullName evidence="1">Histidine phosphatase family protein</fullName>
    </submittedName>
</protein>
<dbReference type="EMBL" id="JAFKCU010000002">
    <property type="protein sequence ID" value="MBN7815259.1"/>
    <property type="molecule type" value="Genomic_DNA"/>
</dbReference>
<organism evidence="1 2">
    <name type="scientific">Algoriphagus pacificus</name>
    <dbReference type="NCBI Taxonomy" id="2811234"/>
    <lineage>
        <taxon>Bacteria</taxon>
        <taxon>Pseudomonadati</taxon>
        <taxon>Bacteroidota</taxon>
        <taxon>Cytophagia</taxon>
        <taxon>Cytophagales</taxon>
        <taxon>Cyclobacteriaceae</taxon>
        <taxon>Algoriphagus</taxon>
    </lineage>
</organism>
<evidence type="ECO:0000313" key="1">
    <source>
        <dbReference type="EMBL" id="MBN7815259.1"/>
    </source>
</evidence>
<name>A0ABS3CHZ9_9BACT</name>
<dbReference type="Pfam" id="PF00300">
    <property type="entry name" value="His_Phos_1"/>
    <property type="match status" value="1"/>
</dbReference>
<dbReference type="CDD" id="cd07067">
    <property type="entry name" value="HP_PGM_like"/>
    <property type="match status" value="1"/>
</dbReference>
<proteinExistence type="predicted"/>
<dbReference type="InterPro" id="IPR029033">
    <property type="entry name" value="His_PPase_superfam"/>
</dbReference>
<comment type="caution">
    <text evidence="1">The sequence shown here is derived from an EMBL/GenBank/DDBJ whole genome shotgun (WGS) entry which is preliminary data.</text>
</comment>
<dbReference type="InterPro" id="IPR013078">
    <property type="entry name" value="His_Pase_superF_clade-1"/>
</dbReference>
<dbReference type="Gene3D" id="3.40.50.1240">
    <property type="entry name" value="Phosphoglycerate mutase-like"/>
    <property type="match status" value="1"/>
</dbReference>